<evidence type="ECO:0000313" key="1">
    <source>
        <dbReference type="EMBL" id="QGY05194.1"/>
    </source>
</evidence>
<dbReference type="EMBL" id="CP043538">
    <property type="protein sequence ID" value="QGY05194.1"/>
    <property type="molecule type" value="Genomic_DNA"/>
</dbReference>
<keyword evidence="1" id="KW-0378">Hydrolase</keyword>
<protein>
    <submittedName>
        <fullName evidence="1">SGNH/GDSL hydrolase family protein</fullName>
    </submittedName>
</protein>
<accession>A0A6B9FX42</accession>
<reference evidence="1 2" key="2">
    <citation type="journal article" date="2013" name="Genome Announc.">
        <title>Draft Genome Sequence of Methylobacterium mesophilicum Strain SR1.6/6, Isolated from Citrus sinensis.</title>
        <authorList>
            <person name="Marinho Almeida D."/>
            <person name="Dini-Andreote F."/>
            <person name="Camargo Neves A.A."/>
            <person name="Juca Ramos R.T."/>
            <person name="Andreote F.D."/>
            <person name="Carneiro A.R."/>
            <person name="Oliveira de Souza Lima A."/>
            <person name="Caracciolo Gomes de Sa P.H."/>
            <person name="Ribeiro Barbosa M.S."/>
            <person name="Araujo W.L."/>
            <person name="Silva A."/>
        </authorList>
    </citation>
    <scope>NUCLEOTIDE SEQUENCE [LARGE SCALE GENOMIC DNA]</scope>
    <source>
        <strain evidence="1 2">SR1.6/6</strain>
    </source>
</reference>
<dbReference type="Gene3D" id="3.40.50.1110">
    <property type="entry name" value="SGNH hydrolase"/>
    <property type="match status" value="1"/>
</dbReference>
<dbReference type="KEGG" id="mmes:MMSR116_27310"/>
<dbReference type="RefSeq" id="WP_158169190.1">
    <property type="nucleotide sequence ID" value="NZ_CP043538.1"/>
</dbReference>
<proteinExistence type="predicted"/>
<dbReference type="Proteomes" id="UP000012488">
    <property type="component" value="Chromosome"/>
</dbReference>
<reference evidence="1 2" key="1">
    <citation type="journal article" date="2012" name="Genet. Mol. Biol.">
        <title>Analysis of 16S rRNA and mxaF genes revealing insights into Methylobacterium niche-specific plant association.</title>
        <authorList>
            <person name="Dourado M.N."/>
            <person name="Andreote F.D."/>
            <person name="Dini-Andreote F."/>
            <person name="Conti R."/>
            <person name="Araujo J.M."/>
            <person name="Araujo W.L."/>
        </authorList>
    </citation>
    <scope>NUCLEOTIDE SEQUENCE [LARGE SCALE GENOMIC DNA]</scope>
    <source>
        <strain evidence="1 2">SR1.6/6</strain>
    </source>
</reference>
<dbReference type="AlphaFoldDB" id="A0A6B9FX42"/>
<sequence length="291" mass="33412">MSRAIRLKEYAPCASSRFSPPDWYMNQVNSSFVRKEFVINTDQNGFIKPYADSADSERSIIVLGDSVVESMYMDESLRICAMLDKYVNQQSDHNLRVLNAGYSGATLLHAFNVLLNKIVPLNPTAVVIMTGIVDVDVIERKASFWTNDKWLEPIITLDRDNPSRDNDLTDDLRIQHRFAILNMFKCVSVEFGIPIWFATVPHQQNYNNDWVKTRMSETDFKKTVVGRRFVNNSTRIFCIKNDIPFFDLELSLLDRDDIFYDFFHFNELGGSVAAQAFIDGGLVGHLNEVLR</sequence>
<dbReference type="InterPro" id="IPR036514">
    <property type="entry name" value="SGNH_hydro_sf"/>
</dbReference>
<evidence type="ECO:0000313" key="2">
    <source>
        <dbReference type="Proteomes" id="UP000012488"/>
    </source>
</evidence>
<dbReference type="SUPFAM" id="SSF52266">
    <property type="entry name" value="SGNH hydrolase"/>
    <property type="match status" value="1"/>
</dbReference>
<dbReference type="OrthoDB" id="5145192at2"/>
<name>A0A6B9FX42_9HYPH</name>
<gene>
    <name evidence="1" type="ORF">MMSR116_27310</name>
</gene>
<dbReference type="GO" id="GO:0016788">
    <property type="term" value="F:hydrolase activity, acting on ester bonds"/>
    <property type="evidence" value="ECO:0007669"/>
    <property type="project" value="UniProtKB-ARBA"/>
</dbReference>
<organism evidence="1 2">
    <name type="scientific">Methylobacterium mesophilicum SR1.6/6</name>
    <dbReference type="NCBI Taxonomy" id="908290"/>
    <lineage>
        <taxon>Bacteria</taxon>
        <taxon>Pseudomonadati</taxon>
        <taxon>Pseudomonadota</taxon>
        <taxon>Alphaproteobacteria</taxon>
        <taxon>Hyphomicrobiales</taxon>
        <taxon>Methylobacteriaceae</taxon>
        <taxon>Methylobacterium</taxon>
    </lineage>
</organism>